<proteinExistence type="predicted"/>
<reference evidence="1" key="1">
    <citation type="submission" date="2021-03" db="EMBL/GenBank/DDBJ databases">
        <authorList>
            <person name="Tran Van P."/>
        </authorList>
    </citation>
    <scope>NUCLEOTIDE SEQUENCE</scope>
</reference>
<comment type="caution">
    <text evidence="1">The sequence shown here is derived from an EMBL/GenBank/DDBJ whole genome shotgun (WGS) entry which is preliminary data.</text>
</comment>
<protein>
    <submittedName>
        <fullName evidence="1">Uncharacterized protein</fullName>
    </submittedName>
</protein>
<keyword evidence="2" id="KW-1185">Reference proteome</keyword>
<dbReference type="EMBL" id="CAJPIN010004568">
    <property type="protein sequence ID" value="CAG2056908.1"/>
    <property type="molecule type" value="Genomic_DNA"/>
</dbReference>
<sequence length="190" mass="20280">MSDPNEESESYGNARHINSDTRVALGVWEQCGRTGPRDLGGPRACPGYRGKKQVGEGNICLRVRIVGSLHSTPSRYSNTSIPAIGSPVYCESDALYRAATGPARTQNVDLPVSERKQVRHLSSVGGVSVCLSVYLAKGSGAGTGEYGAVSCKLSVSTKEAMGLLYISYCRKKFFNACSNKKLSSLPDEVP</sequence>
<organism evidence="1 2">
    <name type="scientific">Timema podura</name>
    <name type="common">Walking stick</name>
    <dbReference type="NCBI Taxonomy" id="61482"/>
    <lineage>
        <taxon>Eukaryota</taxon>
        <taxon>Metazoa</taxon>
        <taxon>Ecdysozoa</taxon>
        <taxon>Arthropoda</taxon>
        <taxon>Hexapoda</taxon>
        <taxon>Insecta</taxon>
        <taxon>Pterygota</taxon>
        <taxon>Neoptera</taxon>
        <taxon>Polyneoptera</taxon>
        <taxon>Phasmatodea</taxon>
        <taxon>Timematodea</taxon>
        <taxon>Timematoidea</taxon>
        <taxon>Timematidae</taxon>
        <taxon>Timema</taxon>
    </lineage>
</organism>
<name>A0ABN7NM23_TIMPD</name>
<evidence type="ECO:0000313" key="1">
    <source>
        <dbReference type="EMBL" id="CAG2056908.1"/>
    </source>
</evidence>
<accession>A0ABN7NM23</accession>
<dbReference type="Proteomes" id="UP001153148">
    <property type="component" value="Unassembled WGS sequence"/>
</dbReference>
<gene>
    <name evidence="1" type="ORF">TPAB3V08_LOCUS3891</name>
</gene>
<evidence type="ECO:0000313" key="2">
    <source>
        <dbReference type="Proteomes" id="UP001153148"/>
    </source>
</evidence>
<feature type="non-terminal residue" evidence="1">
    <location>
        <position position="190"/>
    </location>
</feature>